<dbReference type="InterPro" id="IPR011766">
    <property type="entry name" value="TPP_enzyme_TPP-bd"/>
</dbReference>
<evidence type="ECO:0000256" key="2">
    <source>
        <dbReference type="ARBA" id="ARBA00023052"/>
    </source>
</evidence>
<dbReference type="InterPro" id="IPR029061">
    <property type="entry name" value="THDP-binding"/>
</dbReference>
<gene>
    <name evidence="6" type="ORF">HMPREF9726_00200</name>
</gene>
<dbReference type="GO" id="GO:0000287">
    <property type="term" value="F:magnesium ion binding"/>
    <property type="evidence" value="ECO:0007669"/>
    <property type="project" value="InterPro"/>
</dbReference>
<dbReference type="RefSeq" id="WP_002682758.1">
    <property type="nucleotide sequence ID" value="NZ_CM001795.1"/>
</dbReference>
<dbReference type="Pfam" id="PF02776">
    <property type="entry name" value="TPP_enzyme_N"/>
    <property type="match status" value="1"/>
</dbReference>
<comment type="caution">
    <text evidence="6">The sequence shown here is derived from an EMBL/GenBank/DDBJ whole genome shotgun (WGS) entry which is preliminary data.</text>
</comment>
<dbReference type="PANTHER" id="PTHR42818:SF1">
    <property type="entry name" value="SULFOPYRUVATE DECARBOXYLASE"/>
    <property type="match status" value="1"/>
</dbReference>
<dbReference type="GO" id="GO:0033980">
    <property type="term" value="F:phosphonopyruvate decarboxylase activity"/>
    <property type="evidence" value="ECO:0007669"/>
    <property type="project" value="InterPro"/>
</dbReference>
<dbReference type="HOGENOM" id="CLU_042853_1_0_12"/>
<evidence type="ECO:0000259" key="4">
    <source>
        <dbReference type="Pfam" id="PF02775"/>
    </source>
</evidence>
<feature type="domain" description="Thiamine pyrophosphate enzyme TPP-binding" evidence="4">
    <location>
        <begin position="224"/>
        <end position="345"/>
    </location>
</feature>
<dbReference type="Proteomes" id="UP000011705">
    <property type="component" value="Chromosome"/>
</dbReference>
<protein>
    <submittedName>
        <fullName evidence="6">Phosphonopyruvate decarboxylase</fullName>
    </submittedName>
</protein>
<evidence type="ECO:0000256" key="3">
    <source>
        <dbReference type="ARBA" id="ARBA00023239"/>
    </source>
</evidence>
<dbReference type="InterPro" id="IPR017684">
    <property type="entry name" value="Phosphono-pyrv_decarboxylase"/>
</dbReference>
<organism evidence="6">
    <name type="scientific">Treponema denticola H-22</name>
    <dbReference type="NCBI Taxonomy" id="999432"/>
    <lineage>
        <taxon>Bacteria</taxon>
        <taxon>Pseudomonadati</taxon>
        <taxon>Spirochaetota</taxon>
        <taxon>Spirochaetia</taxon>
        <taxon>Spirochaetales</taxon>
        <taxon>Treponemataceae</taxon>
        <taxon>Treponema</taxon>
    </lineage>
</organism>
<dbReference type="InterPro" id="IPR051818">
    <property type="entry name" value="TPP_dependent_decarboxylase"/>
</dbReference>
<dbReference type="InterPro" id="IPR000399">
    <property type="entry name" value="TPP-bd_CS"/>
</dbReference>
<proteinExistence type="predicted"/>
<dbReference type="InterPro" id="IPR012001">
    <property type="entry name" value="Thiamin_PyroP_enz_TPP-bd_dom"/>
</dbReference>
<dbReference type="NCBIfam" id="TIGR03297">
    <property type="entry name" value="Ppyr-DeCO2ase"/>
    <property type="match status" value="1"/>
</dbReference>
<dbReference type="EMBL" id="AGDV01000001">
    <property type="protein sequence ID" value="EMB36008.1"/>
    <property type="molecule type" value="Genomic_DNA"/>
</dbReference>
<keyword evidence="2" id="KW-0786">Thiamine pyrophosphate</keyword>
<dbReference type="AlphaFoldDB" id="A0A0E2EKA6"/>
<dbReference type="GO" id="GO:0030976">
    <property type="term" value="F:thiamine pyrophosphate binding"/>
    <property type="evidence" value="ECO:0007669"/>
    <property type="project" value="InterPro"/>
</dbReference>
<dbReference type="FunFam" id="3.40.50.970:FF:000100">
    <property type="entry name" value="Putative phosphonopyruvate decarboxylase"/>
    <property type="match status" value="1"/>
</dbReference>
<dbReference type="SUPFAM" id="SSF52518">
    <property type="entry name" value="Thiamin diphosphate-binding fold (THDP-binding)"/>
    <property type="match status" value="2"/>
</dbReference>
<keyword evidence="1" id="KW-0210">Decarboxylase</keyword>
<dbReference type="PANTHER" id="PTHR42818">
    <property type="entry name" value="SULFOPYRUVATE DECARBOXYLASE SUBUNIT ALPHA"/>
    <property type="match status" value="1"/>
</dbReference>
<reference evidence="6" key="1">
    <citation type="submission" date="2012-01" db="EMBL/GenBank/DDBJ databases">
        <title>The Genome Sequence of Treponema denticola H-22.</title>
        <authorList>
            <consortium name="The Broad Institute Genome Sequencing Platform"/>
            <person name="Earl A."/>
            <person name="Ward D."/>
            <person name="Feldgarden M."/>
            <person name="Gevers D."/>
            <person name="Blanton J.M."/>
            <person name="Fenno C.J."/>
            <person name="Baranova O.V."/>
            <person name="Mathney J."/>
            <person name="Dewhirst F.E."/>
            <person name="Izard J."/>
            <person name="Young S.K."/>
            <person name="Zeng Q."/>
            <person name="Gargeya S."/>
            <person name="Fitzgerald M."/>
            <person name="Haas B."/>
            <person name="Abouelleil A."/>
            <person name="Alvarado L."/>
            <person name="Arachchi H.M."/>
            <person name="Berlin A."/>
            <person name="Chapman S.B."/>
            <person name="Gearin G."/>
            <person name="Goldberg J."/>
            <person name="Griggs A."/>
            <person name="Gujja S."/>
            <person name="Hansen M."/>
            <person name="Heiman D."/>
            <person name="Howarth C."/>
            <person name="Larimer J."/>
            <person name="Lui A."/>
            <person name="MacDonald P.J.P."/>
            <person name="McCowen C."/>
            <person name="Montmayeur A."/>
            <person name="Murphy C."/>
            <person name="Neiman D."/>
            <person name="Pearson M."/>
            <person name="Priest M."/>
            <person name="Roberts A."/>
            <person name="Saif S."/>
            <person name="Shea T."/>
            <person name="Sisk P."/>
            <person name="Stolte C."/>
            <person name="Sykes S."/>
            <person name="Wortman J."/>
            <person name="Nusbaum C."/>
            <person name="Birren B."/>
        </authorList>
    </citation>
    <scope>NUCLEOTIDE SEQUENCE [LARGE SCALE GENOMIC DNA]</scope>
    <source>
        <strain evidence="6">H-22</strain>
    </source>
</reference>
<name>A0A0E2EKA6_TREDN</name>
<feature type="domain" description="Thiamine pyrophosphate enzyme N-terminal TPP-binding" evidence="5">
    <location>
        <begin position="6"/>
        <end position="115"/>
    </location>
</feature>
<keyword evidence="6" id="KW-0670">Pyruvate</keyword>
<dbReference type="PROSITE" id="PS00187">
    <property type="entry name" value="TPP_ENZYMES"/>
    <property type="match status" value="1"/>
</dbReference>
<dbReference type="PATRIC" id="fig|999432.5.peg.207"/>
<dbReference type="CDD" id="cd03371">
    <property type="entry name" value="TPP_PpyrDC"/>
    <property type="match status" value="1"/>
</dbReference>
<dbReference type="Gene3D" id="3.40.50.970">
    <property type="match status" value="2"/>
</dbReference>
<evidence type="ECO:0000259" key="5">
    <source>
        <dbReference type="Pfam" id="PF02776"/>
    </source>
</evidence>
<accession>A0A0E2EKA6</accession>
<dbReference type="Pfam" id="PF02775">
    <property type="entry name" value="TPP_enzyme_C"/>
    <property type="match status" value="1"/>
</dbReference>
<sequence>MIRPQFFYELLKENGTGFFTGVPDSLLKSFCAYITDNVEGKNHIIAANEGCAVGLAAGHYFATGKVPLVYMQNSGLGNTVNPLLSLADREVYSVPLLLVIGWRGEPNVHDEPQHIKQGRVTCSLLDAMEIPYCILSDEETEAKLQLEKAYSHIKASSSPYAIVVRKGIFDSYKLKTNEAVPAEMSREEAIEKIILNAPSNACFVSTTGMASRELYELRDKHSQGHAKDFLTVGSMGHASQIALGIALSKPDKKIFCIDGDGAAIMHLGGLTAIGSQRPKNMVHVILNNGAHDSVGGQPTVGRKINLCSIAFACGYTKVVSVKTIEELETQLEYLSSAEGSFLIEVLVSKGARADLGRPKSSPIENKRAFMEFLEEKHD</sequence>
<keyword evidence="3" id="KW-0456">Lyase</keyword>
<evidence type="ECO:0000256" key="1">
    <source>
        <dbReference type="ARBA" id="ARBA00022793"/>
    </source>
</evidence>
<evidence type="ECO:0000313" key="6">
    <source>
        <dbReference type="EMBL" id="EMB36008.1"/>
    </source>
</evidence>
<dbReference type="CDD" id="cd07035">
    <property type="entry name" value="TPP_PYR_POX_like"/>
    <property type="match status" value="1"/>
</dbReference>
<dbReference type="GO" id="GO:0032923">
    <property type="term" value="P:organic phosphonate biosynthetic process"/>
    <property type="evidence" value="ECO:0007669"/>
    <property type="project" value="InterPro"/>
</dbReference>